<reference evidence="1 2" key="1">
    <citation type="journal article" date="2020" name="Cell">
        <title>Large-Scale Comparative Analyses of Tick Genomes Elucidate Their Genetic Diversity and Vector Capacities.</title>
        <authorList>
            <consortium name="Tick Genome and Microbiome Consortium (TIGMIC)"/>
            <person name="Jia N."/>
            <person name="Wang J."/>
            <person name="Shi W."/>
            <person name="Du L."/>
            <person name="Sun Y."/>
            <person name="Zhan W."/>
            <person name="Jiang J.F."/>
            <person name="Wang Q."/>
            <person name="Zhang B."/>
            <person name="Ji P."/>
            <person name="Bell-Sakyi L."/>
            <person name="Cui X.M."/>
            <person name="Yuan T.T."/>
            <person name="Jiang B.G."/>
            <person name="Yang W.F."/>
            <person name="Lam T.T."/>
            <person name="Chang Q.C."/>
            <person name="Ding S.J."/>
            <person name="Wang X.J."/>
            <person name="Zhu J.G."/>
            <person name="Ruan X.D."/>
            <person name="Zhao L."/>
            <person name="Wei J.T."/>
            <person name="Ye R.Z."/>
            <person name="Que T.C."/>
            <person name="Du C.H."/>
            <person name="Zhou Y.H."/>
            <person name="Cheng J.X."/>
            <person name="Dai P.F."/>
            <person name="Guo W.B."/>
            <person name="Han X.H."/>
            <person name="Huang E.J."/>
            <person name="Li L.F."/>
            <person name="Wei W."/>
            <person name="Gao Y.C."/>
            <person name="Liu J.Z."/>
            <person name="Shao H.Z."/>
            <person name="Wang X."/>
            <person name="Wang C.C."/>
            <person name="Yang T.C."/>
            <person name="Huo Q.B."/>
            <person name="Li W."/>
            <person name="Chen H.Y."/>
            <person name="Chen S.E."/>
            <person name="Zhou L.G."/>
            <person name="Ni X.B."/>
            <person name="Tian J.H."/>
            <person name="Sheng Y."/>
            <person name="Liu T."/>
            <person name="Pan Y.S."/>
            <person name="Xia L.Y."/>
            <person name="Li J."/>
            <person name="Zhao F."/>
            <person name="Cao W.C."/>
        </authorList>
    </citation>
    <scope>NUCLEOTIDE SEQUENCE [LARGE SCALE GENOMIC DNA]</scope>
    <source>
        <strain evidence="1">HaeL-2018</strain>
    </source>
</reference>
<protein>
    <recommendedName>
        <fullName evidence="3">Nuclease HARBI1</fullName>
    </recommendedName>
</protein>
<sequence>MRDRSNTLEHFTEGKFMSRYRFTKETVVQLLGCLLFKENTNNRGHPLPPPLQLLVALRFCAAGTFQVVSEDLVNVSQPTVRHVVNRVSELIAAHVFRSTVKFPATADELRLLSHREVSGANGVR</sequence>
<gene>
    <name evidence="1" type="ORF">HPB48_021738</name>
</gene>
<evidence type="ECO:0008006" key="3">
    <source>
        <dbReference type="Google" id="ProtNLM"/>
    </source>
</evidence>
<dbReference type="Proteomes" id="UP000821853">
    <property type="component" value="Chromosome 2"/>
</dbReference>
<dbReference type="OMA" id="NYHRIFK"/>
<dbReference type="VEuPathDB" id="VectorBase:HLOH_042089"/>
<dbReference type="EMBL" id="JABSTR010000004">
    <property type="protein sequence ID" value="KAH9367083.1"/>
    <property type="molecule type" value="Genomic_DNA"/>
</dbReference>
<dbReference type="OrthoDB" id="6510620at2759"/>
<dbReference type="AlphaFoldDB" id="A0A9J6FWD6"/>
<proteinExistence type="predicted"/>
<organism evidence="1 2">
    <name type="scientific">Haemaphysalis longicornis</name>
    <name type="common">Bush tick</name>
    <dbReference type="NCBI Taxonomy" id="44386"/>
    <lineage>
        <taxon>Eukaryota</taxon>
        <taxon>Metazoa</taxon>
        <taxon>Ecdysozoa</taxon>
        <taxon>Arthropoda</taxon>
        <taxon>Chelicerata</taxon>
        <taxon>Arachnida</taxon>
        <taxon>Acari</taxon>
        <taxon>Parasitiformes</taxon>
        <taxon>Ixodida</taxon>
        <taxon>Ixodoidea</taxon>
        <taxon>Ixodidae</taxon>
        <taxon>Haemaphysalinae</taxon>
        <taxon>Haemaphysalis</taxon>
    </lineage>
</organism>
<name>A0A9J6FWD6_HAELO</name>
<keyword evidence="2" id="KW-1185">Reference proteome</keyword>
<evidence type="ECO:0000313" key="1">
    <source>
        <dbReference type="EMBL" id="KAH9367083.1"/>
    </source>
</evidence>
<accession>A0A9J6FWD6</accession>
<comment type="caution">
    <text evidence="1">The sequence shown here is derived from an EMBL/GenBank/DDBJ whole genome shotgun (WGS) entry which is preliminary data.</text>
</comment>
<evidence type="ECO:0000313" key="2">
    <source>
        <dbReference type="Proteomes" id="UP000821853"/>
    </source>
</evidence>